<keyword evidence="1" id="KW-0472">Membrane</keyword>
<keyword evidence="1" id="KW-0812">Transmembrane</keyword>
<feature type="transmembrane region" description="Helical" evidence="1">
    <location>
        <begin position="110"/>
        <end position="128"/>
    </location>
</feature>
<evidence type="ECO:0000256" key="1">
    <source>
        <dbReference type="SAM" id="Phobius"/>
    </source>
</evidence>
<reference evidence="2" key="1">
    <citation type="submission" date="2015-08" db="EMBL/GenBank/DDBJ databases">
        <authorList>
            <person name="Babu N.S."/>
            <person name="Beckwith C.J."/>
            <person name="Beseler K.G."/>
            <person name="Brison A."/>
            <person name="Carone J.V."/>
            <person name="Caskin T.P."/>
            <person name="Diamond M."/>
            <person name="Durham M.E."/>
            <person name="Foxe J.M."/>
            <person name="Go M."/>
            <person name="Henderson B.A."/>
            <person name="Jones I.B."/>
            <person name="McGettigan J.A."/>
            <person name="Micheletti S.J."/>
            <person name="Nasrallah M.E."/>
            <person name="Ortiz D."/>
            <person name="Piller C.R."/>
            <person name="Privatt S.R."/>
            <person name="Schneider S.L."/>
            <person name="Sharp S."/>
            <person name="Smith T.C."/>
            <person name="Stanton J.D."/>
            <person name="Ullery H.E."/>
            <person name="Wilson R.J."/>
            <person name="Serrano M.G."/>
            <person name="Buck G."/>
            <person name="Lee V."/>
            <person name="Wang Y."/>
            <person name="Carvalho R."/>
            <person name="Voegtly L."/>
            <person name="Shi R."/>
            <person name="Duckworth R."/>
            <person name="Johnson A."/>
            <person name="Loviza R."/>
            <person name="Walstead R."/>
            <person name="Shah Z."/>
            <person name="Kiflezghi M."/>
            <person name="Wade K."/>
            <person name="Ball S.L."/>
            <person name="Bradley K.W."/>
            <person name="Asai D.J."/>
            <person name="Bowman C.A."/>
            <person name="Russell D.A."/>
            <person name="Pope W.H."/>
            <person name="Jacobs-Sera D."/>
            <person name="Hendrix R.W."/>
            <person name="Hatfull G.F."/>
        </authorList>
    </citation>
    <scope>NUCLEOTIDE SEQUENCE</scope>
</reference>
<name>A0A1D1ZSU8_AUXPR</name>
<dbReference type="AlphaFoldDB" id="A0A1D1ZSU8"/>
<sequence>MMQTLATSMTVCGPSCMPKSLSRSGTALQVRAPCSTLQSRRSMRVFAAKQDQPFRTKDPAQSLIPQFTRERERAVGRLATLGLAFSWVGETLTGYGPITQLSNETGVPVVWGYGVTLTLIAIQLFFGLNSGTPTYSDENQRDVAKRSKGLTGITQIEPDVDRVIDPTKDPGQFFLRLELAQGRTAMLVFLTTAILEFANGGMSPLGQAGIIPTGVPFSQAPIWLIALTILNFVGGIGTFSLFDQNKDSAAY</sequence>
<protein>
    <submittedName>
        <fullName evidence="2">Uncharacterized protein</fullName>
    </submittedName>
</protein>
<gene>
    <name evidence="2" type="ORF">g.4452</name>
</gene>
<feature type="transmembrane region" description="Helical" evidence="1">
    <location>
        <begin position="184"/>
        <end position="202"/>
    </location>
</feature>
<accession>A0A1D1ZSU8</accession>
<feature type="transmembrane region" description="Helical" evidence="1">
    <location>
        <begin position="222"/>
        <end position="242"/>
    </location>
</feature>
<proteinExistence type="predicted"/>
<dbReference type="EMBL" id="GDKF01008623">
    <property type="protein sequence ID" value="JAT69999.1"/>
    <property type="molecule type" value="Transcribed_RNA"/>
</dbReference>
<feature type="transmembrane region" description="Helical" evidence="1">
    <location>
        <begin position="78"/>
        <end position="98"/>
    </location>
</feature>
<evidence type="ECO:0000313" key="2">
    <source>
        <dbReference type="EMBL" id="JAT69999.1"/>
    </source>
</evidence>
<dbReference type="SUPFAM" id="SSF103511">
    <property type="entry name" value="Chlorophyll a-b binding protein"/>
    <property type="match status" value="1"/>
</dbReference>
<keyword evidence="1" id="KW-1133">Transmembrane helix</keyword>
<organism evidence="2">
    <name type="scientific">Auxenochlorella protothecoides</name>
    <name type="common">Green microalga</name>
    <name type="synonym">Chlorella protothecoides</name>
    <dbReference type="NCBI Taxonomy" id="3075"/>
    <lineage>
        <taxon>Eukaryota</taxon>
        <taxon>Viridiplantae</taxon>
        <taxon>Chlorophyta</taxon>
        <taxon>core chlorophytes</taxon>
        <taxon>Trebouxiophyceae</taxon>
        <taxon>Chlorellales</taxon>
        <taxon>Chlorellaceae</taxon>
        <taxon>Auxenochlorella</taxon>
    </lineage>
</organism>